<evidence type="ECO:0000313" key="2">
    <source>
        <dbReference type="Proteomes" id="UP001165960"/>
    </source>
</evidence>
<organism evidence="1 2">
    <name type="scientific">Entomophthora muscae</name>
    <dbReference type="NCBI Taxonomy" id="34485"/>
    <lineage>
        <taxon>Eukaryota</taxon>
        <taxon>Fungi</taxon>
        <taxon>Fungi incertae sedis</taxon>
        <taxon>Zoopagomycota</taxon>
        <taxon>Entomophthoromycotina</taxon>
        <taxon>Entomophthoromycetes</taxon>
        <taxon>Entomophthorales</taxon>
        <taxon>Entomophthoraceae</taxon>
        <taxon>Entomophthora</taxon>
    </lineage>
</organism>
<name>A0ACC2TS89_9FUNG</name>
<keyword evidence="1" id="KW-0238">DNA-binding</keyword>
<protein>
    <submittedName>
        <fullName evidence="1">DNA-binding protein SMUBP-2</fullName>
        <ecNumber evidence="1">3.6.4.12</ecNumber>
    </submittedName>
</protein>
<proteinExistence type="predicted"/>
<accession>A0ACC2TS89</accession>
<keyword evidence="2" id="KW-1185">Reference proteome</keyword>
<gene>
    <name evidence="1" type="primary">IGHMBP2</name>
    <name evidence="1" type="ORF">DSO57_1016873</name>
</gene>
<evidence type="ECO:0000313" key="1">
    <source>
        <dbReference type="EMBL" id="KAJ9077418.1"/>
    </source>
</evidence>
<keyword evidence="1" id="KW-0378">Hydrolase</keyword>
<comment type="caution">
    <text evidence="1">The sequence shown here is derived from an EMBL/GenBank/DDBJ whole genome shotgun (WGS) entry which is preliminary data.</text>
</comment>
<reference evidence="1" key="1">
    <citation type="submission" date="2022-04" db="EMBL/GenBank/DDBJ databases">
        <title>Genome of the entomopathogenic fungus Entomophthora muscae.</title>
        <authorList>
            <person name="Elya C."/>
            <person name="Lovett B.R."/>
            <person name="Lee E."/>
            <person name="Macias A.M."/>
            <person name="Hajek A.E."/>
            <person name="De Bivort B.L."/>
            <person name="Kasson M.T."/>
            <person name="De Fine Licht H.H."/>
            <person name="Stajich J.E."/>
        </authorList>
    </citation>
    <scope>NUCLEOTIDE SEQUENCE</scope>
    <source>
        <strain evidence="1">Berkeley</strain>
    </source>
</reference>
<dbReference type="Proteomes" id="UP001165960">
    <property type="component" value="Unassembled WGS sequence"/>
</dbReference>
<dbReference type="EMBL" id="QTSX02002199">
    <property type="protein sequence ID" value="KAJ9077418.1"/>
    <property type="molecule type" value="Genomic_DNA"/>
</dbReference>
<dbReference type="EC" id="3.6.4.12" evidence="1"/>
<sequence length="82" mass="8970">MSIAVISPYNAQVSLLKDKLSDRFCGIEIGSVDGFQGQEREAVLVSLVRSNPEGSVGFLSDHRRLNVALTRARRHLCLIGDS</sequence>